<reference evidence="1 2" key="1">
    <citation type="journal article" date="2019" name="Int. J. Syst. Evol. Microbiol.">
        <title>The Global Catalogue of Microorganisms (GCM) 10K type strain sequencing project: providing services to taxonomists for standard genome sequencing and annotation.</title>
        <authorList>
            <consortium name="The Broad Institute Genomics Platform"/>
            <consortium name="The Broad Institute Genome Sequencing Center for Infectious Disease"/>
            <person name="Wu L."/>
            <person name="Ma J."/>
        </authorList>
    </citation>
    <scope>NUCLEOTIDE SEQUENCE [LARGE SCALE GENOMIC DNA]</scope>
    <source>
        <strain evidence="1 2">JCM 13476</strain>
    </source>
</reference>
<name>A0ABN0YDW3_9CAUL</name>
<comment type="caution">
    <text evidence="1">The sequence shown here is derived from an EMBL/GenBank/DDBJ whole genome shotgun (WGS) entry which is preliminary data.</text>
</comment>
<evidence type="ECO:0000313" key="1">
    <source>
        <dbReference type="EMBL" id="GAA0392096.1"/>
    </source>
</evidence>
<sequence length="311" mass="34408">MEPKVARLFDSYIIAKWTAAEGKKLGDQTLWIGVAKRDVRFRLYTETHNVATRAEGEALLEHLLTEHRKRGDRVMLGLDFDFGFPAGTAALLKLEGRPWEAMGKFLSANIVDKADNTNNRYQVAAKMNRLMTDQPWPFWGAPASQAQRWLTSTKPPEDAGVDIPEFRLTEEAGLKKKLPAKSVWQMHGAGAIGGLTLVGVPMLRRLMDKLGTSAAIWPFGTGWRELGEEDLAPLSTLVVEVLPAMFKATRLENADGVKEYKTQSEVRTAAEAFAVMDDEGQLQKAFAPPAKTSAKTIDKVENEEGWILGIG</sequence>
<dbReference type="Proteomes" id="UP001500791">
    <property type="component" value="Unassembled WGS sequence"/>
</dbReference>
<evidence type="ECO:0000313" key="2">
    <source>
        <dbReference type="Proteomes" id="UP001500791"/>
    </source>
</evidence>
<dbReference type="EMBL" id="BAAAEJ010000007">
    <property type="protein sequence ID" value="GAA0392096.1"/>
    <property type="molecule type" value="Genomic_DNA"/>
</dbReference>
<accession>A0ABN0YDW3</accession>
<gene>
    <name evidence="1" type="ORF">GCM10009093_18350</name>
</gene>
<keyword evidence="2" id="KW-1185">Reference proteome</keyword>
<proteinExistence type="predicted"/>
<protein>
    <submittedName>
        <fullName evidence="1">Molybdopterin-guanine dinucleotide biosynthesis protein A</fullName>
    </submittedName>
</protein>
<organism evidence="1 2">
    <name type="scientific">Brevundimonas terrae</name>
    <dbReference type="NCBI Taxonomy" id="363631"/>
    <lineage>
        <taxon>Bacteria</taxon>
        <taxon>Pseudomonadati</taxon>
        <taxon>Pseudomonadota</taxon>
        <taxon>Alphaproteobacteria</taxon>
        <taxon>Caulobacterales</taxon>
        <taxon>Caulobacteraceae</taxon>
        <taxon>Brevundimonas</taxon>
    </lineage>
</organism>